<sequence length="143" mass="14892">MIALVLTALNLGSGLVKSLTNDVNSFTYMESAPRTAEPNVFMEVPLMARAGSPRISCGAHCVSAGQCVGMEVCGGELCRLWNGSFQTNVTFSSTSAIDCHRYSKNSQSGPNIDITTAVVTNEPTTPVLAGSSDATTVALPTTT</sequence>
<protein>
    <recommendedName>
        <fullName evidence="4">Apple domain-containing protein</fullName>
    </recommendedName>
</protein>
<name>A0A8W8MCH8_MAGGI</name>
<dbReference type="AlphaFoldDB" id="A0A8W8MCH8"/>
<organism evidence="2 3">
    <name type="scientific">Magallana gigas</name>
    <name type="common">Pacific oyster</name>
    <name type="synonym">Crassostrea gigas</name>
    <dbReference type="NCBI Taxonomy" id="29159"/>
    <lineage>
        <taxon>Eukaryota</taxon>
        <taxon>Metazoa</taxon>
        <taxon>Spiralia</taxon>
        <taxon>Lophotrochozoa</taxon>
        <taxon>Mollusca</taxon>
        <taxon>Bivalvia</taxon>
        <taxon>Autobranchia</taxon>
        <taxon>Pteriomorphia</taxon>
        <taxon>Ostreida</taxon>
        <taxon>Ostreoidea</taxon>
        <taxon>Ostreidae</taxon>
        <taxon>Magallana</taxon>
    </lineage>
</organism>
<evidence type="ECO:0000313" key="2">
    <source>
        <dbReference type="EnsemblMetazoa" id="G31658.1:cds"/>
    </source>
</evidence>
<evidence type="ECO:0000256" key="1">
    <source>
        <dbReference type="SAM" id="SignalP"/>
    </source>
</evidence>
<dbReference type="Proteomes" id="UP000005408">
    <property type="component" value="Unassembled WGS sequence"/>
</dbReference>
<evidence type="ECO:0000313" key="3">
    <source>
        <dbReference type="Proteomes" id="UP000005408"/>
    </source>
</evidence>
<proteinExistence type="predicted"/>
<keyword evidence="3" id="KW-1185">Reference proteome</keyword>
<dbReference type="EnsemblMetazoa" id="G31658.1">
    <property type="protein sequence ID" value="G31658.1:cds"/>
    <property type="gene ID" value="G31658"/>
</dbReference>
<feature type="signal peptide" evidence="1">
    <location>
        <begin position="1"/>
        <end position="18"/>
    </location>
</feature>
<accession>A0A8W8MCH8</accession>
<feature type="chain" id="PRO_5036483085" description="Apple domain-containing protein" evidence="1">
    <location>
        <begin position="19"/>
        <end position="143"/>
    </location>
</feature>
<keyword evidence="1" id="KW-0732">Signal</keyword>
<evidence type="ECO:0008006" key="4">
    <source>
        <dbReference type="Google" id="ProtNLM"/>
    </source>
</evidence>
<reference evidence="2" key="1">
    <citation type="submission" date="2022-08" db="UniProtKB">
        <authorList>
            <consortium name="EnsemblMetazoa"/>
        </authorList>
    </citation>
    <scope>IDENTIFICATION</scope>
    <source>
        <strain evidence="2">05x7-T-G4-1.051#20</strain>
    </source>
</reference>